<comment type="caution">
    <text evidence="1">The sequence shown here is derived from an EMBL/GenBank/DDBJ whole genome shotgun (WGS) entry which is preliminary data.</text>
</comment>
<evidence type="ECO:0000313" key="2">
    <source>
        <dbReference type="Proteomes" id="UP000537592"/>
    </source>
</evidence>
<accession>A0A7W5Z1P5</accession>
<dbReference type="AlphaFoldDB" id="A0A7W5Z1P5"/>
<name>A0A7W5Z1P5_9HYPH</name>
<dbReference type="Proteomes" id="UP000537592">
    <property type="component" value="Unassembled WGS sequence"/>
</dbReference>
<gene>
    <name evidence="1" type="ORF">FHS81_000403</name>
</gene>
<sequence length="66" mass="7363">MSENARTKTLRARGDTGVVYTVVETHTVDDTGTKQVSHALSDGRKVEKVGDEQFEIVETKELLSWI</sequence>
<dbReference type="EMBL" id="JACICC010000001">
    <property type="protein sequence ID" value="MBB3808349.1"/>
    <property type="molecule type" value="Genomic_DNA"/>
</dbReference>
<evidence type="ECO:0000313" key="1">
    <source>
        <dbReference type="EMBL" id="MBB3808349.1"/>
    </source>
</evidence>
<proteinExistence type="predicted"/>
<dbReference type="RefSeq" id="WP_183750350.1">
    <property type="nucleotide sequence ID" value="NZ_JACICC010000001.1"/>
</dbReference>
<organism evidence="1 2">
    <name type="scientific">Pseudochelatococcus contaminans</name>
    <dbReference type="NCBI Taxonomy" id="1538103"/>
    <lineage>
        <taxon>Bacteria</taxon>
        <taxon>Pseudomonadati</taxon>
        <taxon>Pseudomonadota</taxon>
        <taxon>Alphaproteobacteria</taxon>
        <taxon>Hyphomicrobiales</taxon>
        <taxon>Chelatococcaceae</taxon>
        <taxon>Pseudochelatococcus</taxon>
    </lineage>
</organism>
<protein>
    <submittedName>
        <fullName evidence="1">Uncharacterized protein</fullName>
    </submittedName>
</protein>
<reference evidence="1 2" key="1">
    <citation type="submission" date="2020-08" db="EMBL/GenBank/DDBJ databases">
        <title>Genomic Encyclopedia of Type Strains, Phase IV (KMG-IV): sequencing the most valuable type-strain genomes for metagenomic binning, comparative biology and taxonomic classification.</title>
        <authorList>
            <person name="Goeker M."/>
        </authorList>
    </citation>
    <scope>NUCLEOTIDE SEQUENCE [LARGE SCALE GENOMIC DNA]</scope>
    <source>
        <strain evidence="1 2">DSM 28760</strain>
    </source>
</reference>
<keyword evidence="2" id="KW-1185">Reference proteome</keyword>